<name>A0A6J5R7U4_9CAUD</name>
<protein>
    <submittedName>
        <fullName evidence="1">Uncharacterized protein</fullName>
    </submittedName>
</protein>
<organism evidence="1">
    <name type="scientific">uncultured Caudovirales phage</name>
    <dbReference type="NCBI Taxonomy" id="2100421"/>
    <lineage>
        <taxon>Viruses</taxon>
        <taxon>Duplodnaviria</taxon>
        <taxon>Heunggongvirae</taxon>
        <taxon>Uroviricota</taxon>
        <taxon>Caudoviricetes</taxon>
        <taxon>Peduoviridae</taxon>
        <taxon>Maltschvirus</taxon>
        <taxon>Maltschvirus maltsch</taxon>
    </lineage>
</organism>
<proteinExistence type="predicted"/>
<gene>
    <name evidence="1" type="ORF">UFOVP1209_18</name>
</gene>
<reference evidence="1" key="1">
    <citation type="submission" date="2020-05" db="EMBL/GenBank/DDBJ databases">
        <authorList>
            <person name="Chiriac C."/>
            <person name="Salcher M."/>
            <person name="Ghai R."/>
            <person name="Kavagutti S V."/>
        </authorList>
    </citation>
    <scope>NUCLEOTIDE SEQUENCE</scope>
</reference>
<sequence>MKYVVFPFANVDQVDFTDVRETSLATLRVSIDGLKTFVKYEGTIPASVDGIAGREAPRTHAQMVELLSNGEW</sequence>
<accession>A0A6J5R7U4</accession>
<evidence type="ECO:0000313" key="1">
    <source>
        <dbReference type="EMBL" id="CAB4189778.1"/>
    </source>
</evidence>
<dbReference type="EMBL" id="LR797140">
    <property type="protein sequence ID" value="CAB4189778.1"/>
    <property type="molecule type" value="Genomic_DNA"/>
</dbReference>